<feature type="transmembrane region" description="Helical" evidence="10">
    <location>
        <begin position="128"/>
        <end position="150"/>
    </location>
</feature>
<feature type="transmembrane region" description="Helical" evidence="10">
    <location>
        <begin position="301"/>
        <end position="322"/>
    </location>
</feature>
<evidence type="ECO:0000256" key="4">
    <source>
        <dbReference type="ARBA" id="ARBA00022989"/>
    </source>
</evidence>
<evidence type="ECO:0000256" key="5">
    <source>
        <dbReference type="ARBA" id="ARBA00023040"/>
    </source>
</evidence>
<reference evidence="12" key="1">
    <citation type="submission" date="2022-11" db="EMBL/GenBank/DDBJ databases">
        <title>Centuries of genome instability and evolution in soft-shell clam transmissible cancer (bioRxiv).</title>
        <authorList>
            <person name="Hart S.F.M."/>
            <person name="Yonemitsu M.A."/>
            <person name="Giersch R.M."/>
            <person name="Beal B.F."/>
            <person name="Arriagada G."/>
            <person name="Davis B.W."/>
            <person name="Ostrander E.A."/>
            <person name="Goff S.P."/>
            <person name="Metzger M.J."/>
        </authorList>
    </citation>
    <scope>NUCLEOTIDE SEQUENCE</scope>
    <source>
        <strain evidence="12">MELC-2E11</strain>
        <tissue evidence="12">Siphon/mantle</tissue>
    </source>
</reference>
<name>A0ABY7FCJ4_MYAAR</name>
<evidence type="ECO:0000256" key="1">
    <source>
        <dbReference type="ARBA" id="ARBA00004141"/>
    </source>
</evidence>
<dbReference type="InterPro" id="IPR017452">
    <property type="entry name" value="GPCR_Rhodpsn_7TM"/>
</dbReference>
<dbReference type="CDD" id="cd15203">
    <property type="entry name" value="7tmA_NPYR-like"/>
    <property type="match status" value="1"/>
</dbReference>
<keyword evidence="6 10" id="KW-0472">Membrane</keyword>
<evidence type="ECO:0000313" key="13">
    <source>
        <dbReference type="Proteomes" id="UP001164746"/>
    </source>
</evidence>
<dbReference type="PANTHER" id="PTHR24235:SF29">
    <property type="entry name" value="GH23382P"/>
    <property type="match status" value="1"/>
</dbReference>
<evidence type="ECO:0000256" key="9">
    <source>
        <dbReference type="RuleBase" id="RU000688"/>
    </source>
</evidence>
<keyword evidence="4 10" id="KW-1133">Transmembrane helix</keyword>
<dbReference type="SUPFAM" id="SSF81321">
    <property type="entry name" value="Family A G protein-coupled receptor-like"/>
    <property type="match status" value="1"/>
</dbReference>
<dbReference type="Proteomes" id="UP001164746">
    <property type="component" value="Chromosome 11"/>
</dbReference>
<evidence type="ECO:0000256" key="7">
    <source>
        <dbReference type="ARBA" id="ARBA00023170"/>
    </source>
</evidence>
<feature type="transmembrane region" description="Helical" evidence="10">
    <location>
        <begin position="204"/>
        <end position="225"/>
    </location>
</feature>
<evidence type="ECO:0000256" key="2">
    <source>
        <dbReference type="ARBA" id="ARBA00010663"/>
    </source>
</evidence>
<evidence type="ECO:0000256" key="3">
    <source>
        <dbReference type="ARBA" id="ARBA00022692"/>
    </source>
</evidence>
<keyword evidence="13" id="KW-1185">Reference proteome</keyword>
<dbReference type="PROSITE" id="PS50262">
    <property type="entry name" value="G_PROTEIN_RECEP_F1_2"/>
    <property type="match status" value="1"/>
</dbReference>
<evidence type="ECO:0000256" key="8">
    <source>
        <dbReference type="ARBA" id="ARBA00023224"/>
    </source>
</evidence>
<protein>
    <submittedName>
        <fullName evidence="12">NPFR-like protein</fullName>
    </submittedName>
</protein>
<sequence>MAGLLKYRIGVTYIRIPSSKPFTQMHLEERPGITTAMEKTTTDATTIGYGSTGIYVNFANMSFEEIQRRLDNFSQEQPENLDILHDQRWRIATIVIYSIVILFGFLENMVIVCVLIKHQHLHVPTNIFILGLAVSDILLCVFNLPLQLHYQLTNQWAFGKALCKVVMPTYGIPVFVSTMSILMIAIDRYILIVHPFRKRMTSQMAVGLVVSIATLAVVLTIPLFIQMEYTVIDFPELKIYQTYCSEMWTSLKLRHTYTVSILVVQYFMPLIVTSFLYIRIGNVLRRRPIKKKEKRHKHKTNKVLIAIVLFYAICWTPWTMLALLFEFYPNIIPGSHIKLFDLLLKIFAMGSACINPFMYGWLNDNFRKEFNILVLRQSRSRVKANLNKN</sequence>
<dbReference type="EMBL" id="CP111022">
    <property type="protein sequence ID" value="WAR19815.1"/>
    <property type="molecule type" value="Genomic_DNA"/>
</dbReference>
<dbReference type="Pfam" id="PF00001">
    <property type="entry name" value="7tm_1"/>
    <property type="match status" value="1"/>
</dbReference>
<feature type="transmembrane region" description="Helical" evidence="10">
    <location>
        <begin position="342"/>
        <end position="362"/>
    </location>
</feature>
<keyword evidence="5 9" id="KW-0297">G-protein coupled receptor</keyword>
<evidence type="ECO:0000313" key="12">
    <source>
        <dbReference type="EMBL" id="WAR19815.1"/>
    </source>
</evidence>
<comment type="subcellular location">
    <subcellularLocation>
        <location evidence="1">Membrane</location>
        <topology evidence="1">Multi-pass membrane protein</topology>
    </subcellularLocation>
</comment>
<evidence type="ECO:0000256" key="10">
    <source>
        <dbReference type="SAM" id="Phobius"/>
    </source>
</evidence>
<evidence type="ECO:0000256" key="6">
    <source>
        <dbReference type="ARBA" id="ARBA00023136"/>
    </source>
</evidence>
<gene>
    <name evidence="12" type="ORF">MAR_001653</name>
</gene>
<organism evidence="12 13">
    <name type="scientific">Mya arenaria</name>
    <name type="common">Soft-shell clam</name>
    <dbReference type="NCBI Taxonomy" id="6604"/>
    <lineage>
        <taxon>Eukaryota</taxon>
        <taxon>Metazoa</taxon>
        <taxon>Spiralia</taxon>
        <taxon>Lophotrochozoa</taxon>
        <taxon>Mollusca</taxon>
        <taxon>Bivalvia</taxon>
        <taxon>Autobranchia</taxon>
        <taxon>Heteroconchia</taxon>
        <taxon>Euheterodonta</taxon>
        <taxon>Imparidentia</taxon>
        <taxon>Neoheterodontei</taxon>
        <taxon>Myida</taxon>
        <taxon>Myoidea</taxon>
        <taxon>Myidae</taxon>
        <taxon>Mya</taxon>
    </lineage>
</organism>
<dbReference type="InterPro" id="IPR000611">
    <property type="entry name" value="NPY_rcpt"/>
</dbReference>
<feature type="transmembrane region" description="Helical" evidence="10">
    <location>
        <begin position="170"/>
        <end position="192"/>
    </location>
</feature>
<feature type="domain" description="G-protein coupled receptors family 1 profile" evidence="11">
    <location>
        <begin position="107"/>
        <end position="359"/>
    </location>
</feature>
<dbReference type="InterPro" id="IPR000276">
    <property type="entry name" value="GPCR_Rhodpsn"/>
</dbReference>
<dbReference type="SMART" id="SM01381">
    <property type="entry name" value="7TM_GPCR_Srsx"/>
    <property type="match status" value="1"/>
</dbReference>
<dbReference type="PRINTS" id="PR00237">
    <property type="entry name" value="GPCRRHODOPSN"/>
</dbReference>
<keyword evidence="3 9" id="KW-0812">Transmembrane</keyword>
<dbReference type="PRINTS" id="PR01012">
    <property type="entry name" value="NRPEPTIDEYR"/>
</dbReference>
<dbReference type="PANTHER" id="PTHR24235">
    <property type="entry name" value="NEUROPEPTIDE Y RECEPTOR"/>
    <property type="match status" value="1"/>
</dbReference>
<dbReference type="Gene3D" id="1.20.1070.10">
    <property type="entry name" value="Rhodopsin 7-helix transmembrane proteins"/>
    <property type="match status" value="1"/>
</dbReference>
<keyword evidence="8 9" id="KW-0807">Transducer</keyword>
<feature type="transmembrane region" description="Helical" evidence="10">
    <location>
        <begin position="257"/>
        <end position="280"/>
    </location>
</feature>
<proteinExistence type="inferred from homology"/>
<comment type="similarity">
    <text evidence="2 9">Belongs to the G-protein coupled receptor 1 family.</text>
</comment>
<accession>A0ABY7FCJ4</accession>
<feature type="transmembrane region" description="Helical" evidence="10">
    <location>
        <begin position="94"/>
        <end position="116"/>
    </location>
</feature>
<keyword evidence="7 9" id="KW-0675">Receptor</keyword>
<evidence type="ECO:0000259" key="11">
    <source>
        <dbReference type="PROSITE" id="PS50262"/>
    </source>
</evidence>
<dbReference type="PROSITE" id="PS00237">
    <property type="entry name" value="G_PROTEIN_RECEP_F1_1"/>
    <property type="match status" value="1"/>
</dbReference>